<feature type="compositionally biased region" description="Basic and acidic residues" evidence="1">
    <location>
        <begin position="66"/>
        <end position="75"/>
    </location>
</feature>
<name>A0A2K9NPB7_BACTC</name>
<gene>
    <name evidence="3" type="ORF">C0V70_04290</name>
</gene>
<dbReference type="InterPro" id="IPR047773">
    <property type="entry name" value="YHYH_dom_bact"/>
</dbReference>
<evidence type="ECO:0000256" key="1">
    <source>
        <dbReference type="SAM" id="MobiDB-lite"/>
    </source>
</evidence>
<dbReference type="NCBIfam" id="NF033223">
    <property type="entry name" value="YHYH_alt"/>
    <property type="match status" value="1"/>
</dbReference>
<dbReference type="EMBL" id="CP025704">
    <property type="protein sequence ID" value="AUN97342.1"/>
    <property type="molecule type" value="Genomic_DNA"/>
</dbReference>
<accession>A0A2K9NPB7</accession>
<keyword evidence="4" id="KW-1185">Reference proteome</keyword>
<feature type="signal peptide" evidence="2">
    <location>
        <begin position="1"/>
        <end position="24"/>
    </location>
</feature>
<evidence type="ECO:0000313" key="3">
    <source>
        <dbReference type="EMBL" id="AUN97342.1"/>
    </source>
</evidence>
<evidence type="ECO:0000313" key="4">
    <source>
        <dbReference type="Proteomes" id="UP000235584"/>
    </source>
</evidence>
<feature type="region of interest" description="Disordered" evidence="1">
    <location>
        <begin position="45"/>
        <end position="86"/>
    </location>
</feature>
<organism evidence="3 4">
    <name type="scientific">Bacteriovorax stolpii</name>
    <name type="common">Bdellovibrio stolpii</name>
    <dbReference type="NCBI Taxonomy" id="960"/>
    <lineage>
        <taxon>Bacteria</taxon>
        <taxon>Pseudomonadati</taxon>
        <taxon>Bdellovibrionota</taxon>
        <taxon>Bacteriovoracia</taxon>
        <taxon>Bacteriovoracales</taxon>
        <taxon>Bacteriovoracaceae</taxon>
        <taxon>Bacteriovorax</taxon>
    </lineage>
</organism>
<sequence length="86" mass="9580">MKKLNCFFATLLFSATVFSHNSFAHSGGTDSYGCHTNHSTGVYHCHNPKKSDEIKSRTTRGPASVNKEKSNKENKNSNVLNYVTKK</sequence>
<dbReference type="AlphaFoldDB" id="A0A2K9NPB7"/>
<evidence type="ECO:0000256" key="2">
    <source>
        <dbReference type="SAM" id="SignalP"/>
    </source>
</evidence>
<dbReference type="KEGG" id="bsto:C0V70_04290"/>
<proteinExistence type="predicted"/>
<keyword evidence="2" id="KW-0732">Signal</keyword>
<dbReference type="Proteomes" id="UP000235584">
    <property type="component" value="Chromosome"/>
</dbReference>
<protein>
    <submittedName>
        <fullName evidence="3">YHYH domain-containing protein</fullName>
    </submittedName>
</protein>
<reference evidence="3 4" key="1">
    <citation type="submission" date="2018-01" db="EMBL/GenBank/DDBJ databases">
        <title>Complete genome sequence of Bacteriovorax stolpii DSM12778.</title>
        <authorList>
            <person name="Tang B."/>
            <person name="Chang J."/>
        </authorList>
    </citation>
    <scope>NUCLEOTIDE SEQUENCE [LARGE SCALE GENOMIC DNA]</scope>
    <source>
        <strain evidence="3 4">DSM 12778</strain>
    </source>
</reference>
<feature type="chain" id="PRO_5014778676" evidence="2">
    <location>
        <begin position="25"/>
        <end position="86"/>
    </location>
</feature>